<dbReference type="InterPro" id="IPR039428">
    <property type="entry name" value="NUOK/Mnh_C1-like"/>
</dbReference>
<reference evidence="13 14" key="1">
    <citation type="submission" date="2018-06" db="EMBL/GenBank/DDBJ databases">
        <authorList>
            <consortium name="Pathogen Informatics"/>
            <person name="Doyle S."/>
        </authorList>
    </citation>
    <scope>NUCLEOTIDE SEQUENCE [LARGE SCALE GENOMIC DNA]</scope>
    <source>
        <strain evidence="13 14">NCTC7911</strain>
    </source>
</reference>
<keyword evidence="4 12" id="KW-0813">Transport</keyword>
<evidence type="ECO:0000256" key="9">
    <source>
        <dbReference type="ARBA" id="ARBA00023027"/>
    </source>
</evidence>
<evidence type="ECO:0000313" key="13">
    <source>
        <dbReference type="EMBL" id="STY99946.1"/>
    </source>
</evidence>
<feature type="transmembrane region" description="Helical" evidence="12">
    <location>
        <begin position="53"/>
        <end position="72"/>
    </location>
</feature>
<dbReference type="PANTHER" id="PTHR11434">
    <property type="entry name" value="NADH-UBIQUINONE OXIDOREDUCTASE SUBUNIT ND4L"/>
    <property type="match status" value="1"/>
</dbReference>
<sequence>MQNYNVDTLTTPFAHEVVKVASDMGVPAHHGLILAAILFVIGLVGVMARRNVLFMLMSLEIMMNSAALAFVVGGNMWGKADGQIMFIFVLTLAAAEAAIGLAILLQFYHRFRSLDVNHASELKG</sequence>
<comment type="subunit">
    <text evidence="12">NDH-1 is composed of 14 different subunits. Subunits NuoA, H, J, K, L, M, N constitute the membrane sector of the complex.</text>
</comment>
<keyword evidence="8 12" id="KW-1133">Transmembrane helix</keyword>
<evidence type="ECO:0000256" key="5">
    <source>
        <dbReference type="ARBA" id="ARBA00022692"/>
    </source>
</evidence>
<keyword evidence="7 12" id="KW-1278">Translocase</keyword>
<dbReference type="GO" id="GO:0005886">
    <property type="term" value="C:plasma membrane"/>
    <property type="evidence" value="ECO:0007669"/>
    <property type="project" value="UniProtKB-SubCell"/>
</dbReference>
<keyword evidence="13" id="KW-0560">Oxidoreductase</keyword>
<dbReference type="GO" id="GO:0042773">
    <property type="term" value="P:ATP synthesis coupled electron transport"/>
    <property type="evidence" value="ECO:0007669"/>
    <property type="project" value="InterPro"/>
</dbReference>
<proteinExistence type="inferred from homology"/>
<evidence type="ECO:0000256" key="11">
    <source>
        <dbReference type="ARBA" id="ARBA00023136"/>
    </source>
</evidence>
<dbReference type="EC" id="7.1.1.-" evidence="12"/>
<dbReference type="NCBIfam" id="NF004319">
    <property type="entry name" value="PRK05715.1-1"/>
    <property type="match status" value="1"/>
</dbReference>
<evidence type="ECO:0000256" key="1">
    <source>
        <dbReference type="ARBA" id="ARBA00002378"/>
    </source>
</evidence>
<feature type="transmembrane region" description="Helical" evidence="12">
    <location>
        <begin position="84"/>
        <end position="105"/>
    </location>
</feature>
<evidence type="ECO:0000256" key="3">
    <source>
        <dbReference type="ARBA" id="ARBA00010519"/>
    </source>
</evidence>
<keyword evidence="6 12" id="KW-0874">Quinone</keyword>
<keyword evidence="14" id="KW-1185">Reference proteome</keyword>
<comment type="similarity">
    <text evidence="3 12">Belongs to the complex I subunit 4L family.</text>
</comment>
<evidence type="ECO:0000256" key="7">
    <source>
        <dbReference type="ARBA" id="ARBA00022967"/>
    </source>
</evidence>
<comment type="function">
    <text evidence="1 12">NDH-1 shuttles electrons from NADH, via FMN and iron-sulfur (Fe-S) centers, to quinones in the respiratory chain. The immediate electron acceptor for the enzyme in this species is believed to be ubiquinone. Couples the redox reaction to proton translocation (for every two electrons transferred, four hydrogen ions are translocated across the cytoplasmic membrane), and thus conserves the redox energy in a proton gradient.</text>
</comment>
<dbReference type="PANTHER" id="PTHR11434:SF16">
    <property type="entry name" value="NADH-UBIQUINONE OXIDOREDUCTASE CHAIN 4L"/>
    <property type="match status" value="1"/>
</dbReference>
<protein>
    <recommendedName>
        <fullName evidence="12">NADH-quinone oxidoreductase subunit K</fullName>
        <ecNumber evidence="12">7.1.1.-</ecNumber>
    </recommendedName>
    <alternativeName>
        <fullName evidence="12">NADH dehydrogenase I subunit K</fullName>
    </alternativeName>
    <alternativeName>
        <fullName evidence="12">NDH-1 subunit K</fullName>
    </alternativeName>
</protein>
<dbReference type="EMBL" id="UGQC01000001">
    <property type="protein sequence ID" value="STY99946.1"/>
    <property type="molecule type" value="Genomic_DNA"/>
</dbReference>
<comment type="subcellular location">
    <subcellularLocation>
        <location evidence="12">Cell membrane</location>
        <topology evidence="12">Multi-pass membrane protein</topology>
    </subcellularLocation>
    <subcellularLocation>
        <location evidence="2">Membrane</location>
        <topology evidence="2">Multi-pass membrane protein</topology>
    </subcellularLocation>
</comment>
<dbReference type="HAMAP" id="MF_01456">
    <property type="entry name" value="NDH1_NuoK"/>
    <property type="match status" value="1"/>
</dbReference>
<evidence type="ECO:0000256" key="8">
    <source>
        <dbReference type="ARBA" id="ARBA00022989"/>
    </source>
</evidence>
<evidence type="ECO:0000256" key="6">
    <source>
        <dbReference type="ARBA" id="ARBA00022719"/>
    </source>
</evidence>
<keyword evidence="11 12" id="KW-0472">Membrane</keyword>
<accession>A0A378QGB6</accession>
<name>A0A378QGB6_MORLA</name>
<gene>
    <name evidence="12 13" type="primary">nuoK</name>
    <name evidence="13" type="ORF">NCTC7911_01328</name>
</gene>
<keyword evidence="9 12" id="KW-0520">NAD</keyword>
<dbReference type="Pfam" id="PF00420">
    <property type="entry name" value="Oxidored_q2"/>
    <property type="match status" value="1"/>
</dbReference>
<feature type="transmembrane region" description="Helical" evidence="12">
    <location>
        <begin position="28"/>
        <end position="46"/>
    </location>
</feature>
<dbReference type="InterPro" id="IPR001133">
    <property type="entry name" value="NADH_UbQ_OxRdtase_chain4L/K"/>
</dbReference>
<organism evidence="13 14">
    <name type="scientific">Moraxella lacunata</name>
    <dbReference type="NCBI Taxonomy" id="477"/>
    <lineage>
        <taxon>Bacteria</taxon>
        <taxon>Pseudomonadati</taxon>
        <taxon>Pseudomonadota</taxon>
        <taxon>Gammaproteobacteria</taxon>
        <taxon>Moraxellales</taxon>
        <taxon>Moraxellaceae</taxon>
        <taxon>Moraxella</taxon>
    </lineage>
</organism>
<dbReference type="Gene3D" id="1.10.287.3510">
    <property type="match status" value="1"/>
</dbReference>
<keyword evidence="10 12" id="KW-0830">Ubiquinone</keyword>
<dbReference type="GO" id="GO:0030964">
    <property type="term" value="C:NADH dehydrogenase complex"/>
    <property type="evidence" value="ECO:0007669"/>
    <property type="project" value="TreeGrafter"/>
</dbReference>
<evidence type="ECO:0000313" key="14">
    <source>
        <dbReference type="Proteomes" id="UP000254107"/>
    </source>
</evidence>
<dbReference type="GO" id="GO:0048038">
    <property type="term" value="F:quinone binding"/>
    <property type="evidence" value="ECO:0007669"/>
    <property type="project" value="UniProtKB-KW"/>
</dbReference>
<evidence type="ECO:0000256" key="4">
    <source>
        <dbReference type="ARBA" id="ARBA00022448"/>
    </source>
</evidence>
<dbReference type="Proteomes" id="UP000254107">
    <property type="component" value="Unassembled WGS sequence"/>
</dbReference>
<evidence type="ECO:0000256" key="2">
    <source>
        <dbReference type="ARBA" id="ARBA00004141"/>
    </source>
</evidence>
<dbReference type="AlphaFoldDB" id="A0A378QGB6"/>
<comment type="catalytic activity">
    <reaction evidence="12">
        <text>a quinone + NADH + 5 H(+)(in) = a quinol + NAD(+) + 4 H(+)(out)</text>
        <dbReference type="Rhea" id="RHEA:57888"/>
        <dbReference type="ChEBI" id="CHEBI:15378"/>
        <dbReference type="ChEBI" id="CHEBI:24646"/>
        <dbReference type="ChEBI" id="CHEBI:57540"/>
        <dbReference type="ChEBI" id="CHEBI:57945"/>
        <dbReference type="ChEBI" id="CHEBI:132124"/>
    </reaction>
</comment>
<evidence type="ECO:0000256" key="10">
    <source>
        <dbReference type="ARBA" id="ARBA00023075"/>
    </source>
</evidence>
<dbReference type="NCBIfam" id="NF004320">
    <property type="entry name" value="PRK05715.1-2"/>
    <property type="match status" value="1"/>
</dbReference>
<dbReference type="GO" id="GO:0050136">
    <property type="term" value="F:NADH dehydrogenase (quinone) (non-electrogenic) activity"/>
    <property type="evidence" value="ECO:0007669"/>
    <property type="project" value="UniProtKB-UniRule"/>
</dbReference>
<keyword evidence="12" id="KW-1003">Cell membrane</keyword>
<evidence type="ECO:0000256" key="12">
    <source>
        <dbReference type="HAMAP-Rule" id="MF_01456"/>
    </source>
</evidence>
<keyword evidence="5 12" id="KW-0812">Transmembrane</keyword>
<dbReference type="FunFam" id="1.10.287.3510:FF:000001">
    <property type="entry name" value="NADH-quinone oxidoreductase subunit K"/>
    <property type="match status" value="1"/>
</dbReference>